<reference evidence="3 4" key="1">
    <citation type="submission" date="2017-05" db="EMBL/GenBank/DDBJ databases">
        <title>Complete genome sequence of Streptomyces sp. SCSIO 03032 revealed the diverse biosynthetic pathways for its bioactive secondary metabolites.</title>
        <authorList>
            <person name="Ma L."/>
            <person name="Zhu Y."/>
            <person name="Zhang W."/>
            <person name="Zhang G."/>
            <person name="Tian X."/>
            <person name="Zhang S."/>
            <person name="Zhang C."/>
        </authorList>
    </citation>
    <scope>NUCLEOTIDE SEQUENCE [LARGE SCALE GENOMIC DNA]</scope>
    <source>
        <strain evidence="3 4">SCSIO 03032</strain>
    </source>
</reference>
<keyword evidence="1" id="KW-0732">Signal</keyword>
<dbReference type="Pfam" id="PF00561">
    <property type="entry name" value="Abhydrolase_1"/>
    <property type="match status" value="1"/>
</dbReference>
<organism evidence="3 4">
    <name type="scientific">Streptomyces marincola</name>
    <dbReference type="NCBI Taxonomy" id="2878388"/>
    <lineage>
        <taxon>Bacteria</taxon>
        <taxon>Bacillati</taxon>
        <taxon>Actinomycetota</taxon>
        <taxon>Actinomycetes</taxon>
        <taxon>Kitasatosporales</taxon>
        <taxon>Streptomycetaceae</taxon>
        <taxon>Streptomyces</taxon>
    </lineage>
</organism>
<dbReference type="Gene3D" id="3.40.50.1820">
    <property type="entry name" value="alpha/beta hydrolase"/>
    <property type="match status" value="1"/>
</dbReference>
<dbReference type="PANTHER" id="PTHR12277:SF79">
    <property type="entry name" value="XAA-PRO DIPEPTIDYL-PEPTIDASE-RELATED"/>
    <property type="match status" value="1"/>
</dbReference>
<gene>
    <name evidence="3" type="ORF">CAG99_23605</name>
</gene>
<dbReference type="EMBL" id="CP021121">
    <property type="protein sequence ID" value="ARQ71413.1"/>
    <property type="molecule type" value="Genomic_DNA"/>
</dbReference>
<dbReference type="SUPFAM" id="SSF53474">
    <property type="entry name" value="alpha/beta-Hydrolases"/>
    <property type="match status" value="1"/>
</dbReference>
<accession>A0A1W7D2V3</accession>
<feature type="signal peptide" evidence="1">
    <location>
        <begin position="1"/>
        <end position="22"/>
    </location>
</feature>
<dbReference type="RefSeq" id="WP_086161254.1">
    <property type="nucleotide sequence ID" value="NZ_CP021121.1"/>
</dbReference>
<evidence type="ECO:0000259" key="2">
    <source>
        <dbReference type="Pfam" id="PF00561"/>
    </source>
</evidence>
<feature type="chain" id="PRO_5038611999" description="AB hydrolase-1 domain-containing protein" evidence="1">
    <location>
        <begin position="23"/>
        <end position="380"/>
    </location>
</feature>
<dbReference type="Proteomes" id="UP000194218">
    <property type="component" value="Chromosome"/>
</dbReference>
<dbReference type="InterPro" id="IPR029058">
    <property type="entry name" value="AB_hydrolase_fold"/>
</dbReference>
<evidence type="ECO:0000313" key="3">
    <source>
        <dbReference type="EMBL" id="ARQ71413.1"/>
    </source>
</evidence>
<feature type="domain" description="AB hydrolase-1" evidence="2">
    <location>
        <begin position="160"/>
        <end position="273"/>
    </location>
</feature>
<dbReference type="GO" id="GO:0003824">
    <property type="term" value="F:catalytic activity"/>
    <property type="evidence" value="ECO:0007669"/>
    <property type="project" value="UniProtKB-ARBA"/>
</dbReference>
<sequence>MRRHTKAAVAATTLLGAGAAVATVAAGRWAFGATLGPARPARPAGFAEGRFAVHGTAAGQVTLTRSLETLRPGTYGLTAGPCHAVVGPVLDVPSGPDSVVRRLERVDRGALVPGAPAALTPQLHVGTPESALGIPYSDVTVPGERGPLPTWFVPGARDTWVIALHGLGATREHPLNLLPFLHEQRFPVLVPGHRGDAGTPRPREGVHRLGAAEWHDADAALRFAARRGARRVVLYGWSTGGAMALRTATRSALRGLVVGLVLDSPVLDPAATLHALAVRRGVPGRLVPLALGAARGGFGLDLDDRPPGQPLGAGGAPVPVLILHGPADTIAPWRASRELAARHPESIVLHTVPDAEHAAMWNTAPEAYEERLRRFLTPLM</sequence>
<evidence type="ECO:0000256" key="1">
    <source>
        <dbReference type="SAM" id="SignalP"/>
    </source>
</evidence>
<name>A0A1W7D2V3_9ACTN</name>
<evidence type="ECO:0000313" key="4">
    <source>
        <dbReference type="Proteomes" id="UP000194218"/>
    </source>
</evidence>
<protein>
    <recommendedName>
        <fullName evidence="2">AB hydrolase-1 domain-containing protein</fullName>
    </recommendedName>
</protein>
<proteinExistence type="predicted"/>
<dbReference type="OrthoDB" id="8111537at2"/>
<dbReference type="PANTHER" id="PTHR12277">
    <property type="entry name" value="ALPHA/BETA HYDROLASE DOMAIN-CONTAINING PROTEIN"/>
    <property type="match status" value="1"/>
</dbReference>
<dbReference type="KEGG" id="smao:CAG99_23605"/>
<dbReference type="InterPro" id="IPR000073">
    <property type="entry name" value="AB_hydrolase_1"/>
</dbReference>
<keyword evidence="4" id="KW-1185">Reference proteome</keyword>
<dbReference type="AlphaFoldDB" id="A0A1W7D2V3"/>